<name>A0A9P0CSA4_9CUCU</name>
<dbReference type="GO" id="GO:0008270">
    <property type="term" value="F:zinc ion binding"/>
    <property type="evidence" value="ECO:0007669"/>
    <property type="project" value="UniProtKB-KW"/>
</dbReference>
<dbReference type="Proteomes" id="UP001153636">
    <property type="component" value="Chromosome 2"/>
</dbReference>
<dbReference type="Pfam" id="PF11722">
    <property type="entry name" value="zf-TRM13_CCCH"/>
    <property type="match status" value="1"/>
</dbReference>
<organism evidence="15 16">
    <name type="scientific">Psylliodes chrysocephalus</name>
    <dbReference type="NCBI Taxonomy" id="3402493"/>
    <lineage>
        <taxon>Eukaryota</taxon>
        <taxon>Metazoa</taxon>
        <taxon>Ecdysozoa</taxon>
        <taxon>Arthropoda</taxon>
        <taxon>Hexapoda</taxon>
        <taxon>Insecta</taxon>
        <taxon>Pterygota</taxon>
        <taxon>Neoptera</taxon>
        <taxon>Endopterygota</taxon>
        <taxon>Coleoptera</taxon>
        <taxon>Polyphaga</taxon>
        <taxon>Cucujiformia</taxon>
        <taxon>Chrysomeloidea</taxon>
        <taxon>Chrysomelidae</taxon>
        <taxon>Galerucinae</taxon>
        <taxon>Alticini</taxon>
        <taxon>Psylliodes</taxon>
    </lineage>
</organism>
<feature type="domain" description="CHHC U11-48K-type" evidence="14">
    <location>
        <begin position="81"/>
        <end position="108"/>
    </location>
</feature>
<evidence type="ECO:0000256" key="8">
    <source>
        <dbReference type="ARBA" id="ARBA00022833"/>
    </source>
</evidence>
<keyword evidence="5 12" id="KW-0819">tRNA processing</keyword>
<dbReference type="AlphaFoldDB" id="A0A9P0CSA4"/>
<proteinExistence type="inferred from homology"/>
<dbReference type="GO" id="GO:0030488">
    <property type="term" value="P:tRNA methylation"/>
    <property type="evidence" value="ECO:0007669"/>
    <property type="project" value="InterPro"/>
</dbReference>
<dbReference type="InterPro" id="IPR039044">
    <property type="entry name" value="Trm13"/>
</dbReference>
<keyword evidence="4 12" id="KW-0949">S-adenosyl-L-methionine</keyword>
<evidence type="ECO:0000256" key="10">
    <source>
        <dbReference type="ARBA" id="ARBA00048635"/>
    </source>
</evidence>
<comment type="similarity">
    <text evidence="1 12">Belongs to the methyltransferase TRM13 family.</text>
</comment>
<comment type="catalytic activity">
    <reaction evidence="11 12">
        <text>adenosine(4) in tRNA(His) + S-adenosyl-L-methionine = 2'-O-methyladenosine(4) in tRNA(His) + S-adenosyl-L-homocysteine + H(+)</text>
        <dbReference type="Rhea" id="RHEA:43196"/>
        <dbReference type="Rhea" id="RHEA-COMP:10401"/>
        <dbReference type="Rhea" id="RHEA-COMP:10402"/>
        <dbReference type="ChEBI" id="CHEBI:15378"/>
        <dbReference type="ChEBI" id="CHEBI:57856"/>
        <dbReference type="ChEBI" id="CHEBI:59789"/>
        <dbReference type="ChEBI" id="CHEBI:74411"/>
        <dbReference type="ChEBI" id="CHEBI:74477"/>
        <dbReference type="EC" id="2.1.1.225"/>
    </reaction>
</comment>
<evidence type="ECO:0000256" key="4">
    <source>
        <dbReference type="ARBA" id="ARBA00022691"/>
    </source>
</evidence>
<dbReference type="PROSITE" id="PS51800">
    <property type="entry name" value="ZF_CHHC_U11_48K"/>
    <property type="match status" value="1"/>
</dbReference>
<dbReference type="EMBL" id="OV651814">
    <property type="protein sequence ID" value="CAH1107161.1"/>
    <property type="molecule type" value="Genomic_DNA"/>
</dbReference>
<protein>
    <recommendedName>
        <fullName evidence="12">tRNA:m(4)X modification enzyme TRM13</fullName>
        <ecNumber evidence="12">2.1.1.225</ecNumber>
    </recommendedName>
</protein>
<dbReference type="PANTHER" id="PTHR12998:SF0">
    <property type="entry name" value="TRNA:M(4)X MODIFICATION ENZYME TRM13 HOMOLOG"/>
    <property type="match status" value="1"/>
</dbReference>
<evidence type="ECO:0000256" key="2">
    <source>
        <dbReference type="ARBA" id="ARBA00022603"/>
    </source>
</evidence>
<keyword evidence="3 12" id="KW-0808">Transferase</keyword>
<dbReference type="Pfam" id="PF05253">
    <property type="entry name" value="zf-U11-48K"/>
    <property type="match status" value="1"/>
</dbReference>
<keyword evidence="7 12" id="KW-0863">Zinc-finger</keyword>
<comment type="catalytic activity">
    <reaction evidence="9 12">
        <text>cytidine(4) in tRNA(Pro) + S-adenosyl-L-methionine = 2'-O-methylcytidine(4) in tRNA(Pro) + S-adenosyl-L-homocysteine + H(+)</text>
        <dbReference type="Rhea" id="RHEA:32767"/>
        <dbReference type="Rhea" id="RHEA-COMP:10397"/>
        <dbReference type="Rhea" id="RHEA-COMP:10398"/>
        <dbReference type="ChEBI" id="CHEBI:15378"/>
        <dbReference type="ChEBI" id="CHEBI:57856"/>
        <dbReference type="ChEBI" id="CHEBI:59789"/>
        <dbReference type="ChEBI" id="CHEBI:74495"/>
        <dbReference type="ChEBI" id="CHEBI:82748"/>
        <dbReference type="EC" id="2.1.1.225"/>
    </reaction>
</comment>
<keyword evidence="2 12" id="KW-0489">Methyltransferase</keyword>
<evidence type="ECO:0000313" key="16">
    <source>
        <dbReference type="Proteomes" id="UP001153636"/>
    </source>
</evidence>
<dbReference type="GO" id="GO:0106050">
    <property type="term" value="F:tRNA 2'-O-methyltransferase activity"/>
    <property type="evidence" value="ECO:0007669"/>
    <property type="project" value="UniProtKB-UniRule"/>
</dbReference>
<dbReference type="InterPro" id="IPR021721">
    <property type="entry name" value="Znf_CCCH-type_TRM13"/>
</dbReference>
<dbReference type="Pfam" id="PF05206">
    <property type="entry name" value="TRM13"/>
    <property type="match status" value="1"/>
</dbReference>
<keyword evidence="6 12" id="KW-0479">Metal-binding</keyword>
<evidence type="ECO:0000256" key="1">
    <source>
        <dbReference type="ARBA" id="ARBA00005265"/>
    </source>
</evidence>
<keyword evidence="16" id="KW-1185">Reference proteome</keyword>
<evidence type="ECO:0000256" key="12">
    <source>
        <dbReference type="RuleBase" id="RU367103"/>
    </source>
</evidence>
<accession>A0A9P0CSA4</accession>
<evidence type="ECO:0000259" key="14">
    <source>
        <dbReference type="PROSITE" id="PS51800"/>
    </source>
</evidence>
<dbReference type="InterPro" id="IPR007871">
    <property type="entry name" value="Methyltransferase_TRM13"/>
</dbReference>
<comment type="catalytic activity">
    <reaction evidence="10 12">
        <text>cytidine(4) in tRNA(Gly)(GCC) + S-adenosyl-L-methionine = 2'-O-methylcytidine(4) in tRNA(Gly)(GCC) + S-adenosyl-L-homocysteine + H(+)</text>
        <dbReference type="Rhea" id="RHEA:43192"/>
        <dbReference type="Rhea" id="RHEA-COMP:10399"/>
        <dbReference type="Rhea" id="RHEA-COMP:10400"/>
        <dbReference type="ChEBI" id="CHEBI:15378"/>
        <dbReference type="ChEBI" id="CHEBI:57856"/>
        <dbReference type="ChEBI" id="CHEBI:59789"/>
        <dbReference type="ChEBI" id="CHEBI:74495"/>
        <dbReference type="ChEBI" id="CHEBI:82748"/>
        <dbReference type="EC" id="2.1.1.225"/>
    </reaction>
</comment>
<dbReference type="OrthoDB" id="258806at2759"/>
<evidence type="ECO:0000256" key="11">
    <source>
        <dbReference type="ARBA" id="ARBA00049393"/>
    </source>
</evidence>
<evidence type="ECO:0000256" key="9">
    <source>
        <dbReference type="ARBA" id="ARBA00048165"/>
    </source>
</evidence>
<gene>
    <name evidence="15" type="ORF">PSYICH_LOCUS7395</name>
</gene>
<evidence type="ECO:0000313" key="15">
    <source>
        <dbReference type="EMBL" id="CAH1107161.1"/>
    </source>
</evidence>
<dbReference type="PANTHER" id="PTHR12998">
    <property type="entry name" value="TRNA:M(4)X MODIFICATION ENZYME TRM13 HOMOLOG"/>
    <property type="match status" value="1"/>
</dbReference>
<evidence type="ECO:0000256" key="3">
    <source>
        <dbReference type="ARBA" id="ARBA00022679"/>
    </source>
</evidence>
<evidence type="ECO:0000256" key="13">
    <source>
        <dbReference type="SAM" id="MobiDB-lite"/>
    </source>
</evidence>
<dbReference type="InterPro" id="IPR022776">
    <property type="entry name" value="TRM13/UPF0224_CHHC_Znf_dom"/>
</dbReference>
<reference evidence="15" key="1">
    <citation type="submission" date="2022-01" db="EMBL/GenBank/DDBJ databases">
        <authorList>
            <person name="King R."/>
        </authorList>
    </citation>
    <scope>NUCLEOTIDE SEQUENCE</scope>
</reference>
<keyword evidence="8 12" id="KW-0862">Zinc</keyword>
<evidence type="ECO:0000256" key="6">
    <source>
        <dbReference type="ARBA" id="ARBA00022723"/>
    </source>
</evidence>
<feature type="region of interest" description="Disordered" evidence="13">
    <location>
        <begin position="1"/>
        <end position="25"/>
    </location>
</feature>
<sequence length="435" mass="49967">MEKETKFNQPANSQNKSEKTDVQSKKQKVQIVDNCIFFVHRKKRFCKMTVKKGEQYCGEHKRISTNVGEEIGISTNEGPCRIVCPLDGKHTCYAHKLTRHLKICNARPKPAEPFIVKGFNTDTLAAQEDNLYRLLSTFSAENIAITISKVNFIYHKLIHQNLSEKYATSKLLEDEMLNPDYGAKTKKHLKQISSILGLMEEYNLMLPETCYIEFGAGKGQLSFWLSKIIDNQKSKIILIERASPKHKKDNKLAKTSNKVYRIRADISDVVLDNLEVISKHNIVGVTKHLCGEATDLAIRCLSNIHENKVSGCVLTFCCHHRCRWVPYTGKEFFFENGLDKNDFDIMCGMASWATCGTGLSRELRKGVHGTEFKQNEKDIRIGLSRQEKEEIGIWSKHILNWGRLYYLEKNKFKCYLHFYVDKDITLENVCIVAVK</sequence>
<comment type="function">
    <text evidence="12">tRNA methylase which 2'-O-methylates cytidine(4) in tRNA(Pro) and tRNA(Gly)(GCC), and adenosine(4) in tRNA(His).</text>
</comment>
<evidence type="ECO:0000256" key="7">
    <source>
        <dbReference type="ARBA" id="ARBA00022771"/>
    </source>
</evidence>
<evidence type="ECO:0000256" key="5">
    <source>
        <dbReference type="ARBA" id="ARBA00022694"/>
    </source>
</evidence>
<dbReference type="EC" id="2.1.1.225" evidence="12"/>